<dbReference type="InterPro" id="IPR036047">
    <property type="entry name" value="F-box-like_dom_sf"/>
</dbReference>
<evidence type="ECO:0000313" key="3">
    <source>
        <dbReference type="Proteomes" id="UP000077266"/>
    </source>
</evidence>
<gene>
    <name evidence="2" type="ORF">EXIGLDRAFT_779580</name>
</gene>
<dbReference type="AlphaFoldDB" id="A0A165BZU4"/>
<sequence>MLAALEESISFVLTRLESIALSFEHARSQLQLLAQAHKSVPGSKALLRSAGVQLNRHAPVNKLPEELLCAIFRWLDEDILHNTPARVCSHWRTIALADPILWTCLKISSRAQFENAAPELVRRSRGAPLRVHIYAMHAFRWDDKGGVVPLWLDFDQCGPALAGRIQSLAITTNVPSAVTSQISNLVSCLLDPIHEGGVQLTSLRITCGPPGTPTNEYSGRSSLRRFSTDWAFLPGTWMGGLTHMEILHSINLPLLLNMLAFTPNLQSLHLENLRYSTAHATRPQRPMTLSLDNLLCRCSSANQSDWKELLEHCNPPGRCIDRIAITGSHTSYDDVKRDLLDQLDSIRALRVWCVDPVRWNLPTAYTLADRCGRRRHFVLHDLEPVRNQRLQGILDSGRLFRDITCLTMQPAAWDRLCGLLCNDMDLPQLRSITFEIKPTPGSLRDQQVVFLDVPSTHVFNQLFPLRVPLLREITLVAVHTATHPPQKAVVDSTIAAMYVRKLLYDIQNPPLLRIVNASLDVYPSDALEDLRALVLRIVEVSWDHSDAQLQWAGGPEYAFGWKD</sequence>
<dbReference type="InParanoid" id="A0A165BZU4"/>
<evidence type="ECO:0000259" key="1">
    <source>
        <dbReference type="PROSITE" id="PS50181"/>
    </source>
</evidence>
<dbReference type="Proteomes" id="UP000077266">
    <property type="component" value="Unassembled WGS sequence"/>
</dbReference>
<evidence type="ECO:0000313" key="2">
    <source>
        <dbReference type="EMBL" id="KZV81553.1"/>
    </source>
</evidence>
<dbReference type="Pfam" id="PF12937">
    <property type="entry name" value="F-box-like"/>
    <property type="match status" value="1"/>
</dbReference>
<dbReference type="EMBL" id="KV426383">
    <property type="protein sequence ID" value="KZV81553.1"/>
    <property type="molecule type" value="Genomic_DNA"/>
</dbReference>
<name>A0A165BZU4_EXIGL</name>
<dbReference type="Gene3D" id="1.20.1280.50">
    <property type="match status" value="1"/>
</dbReference>
<dbReference type="InterPro" id="IPR001810">
    <property type="entry name" value="F-box_dom"/>
</dbReference>
<feature type="domain" description="F-box" evidence="1">
    <location>
        <begin position="57"/>
        <end position="105"/>
    </location>
</feature>
<dbReference type="PROSITE" id="PS50181">
    <property type="entry name" value="FBOX"/>
    <property type="match status" value="1"/>
</dbReference>
<dbReference type="SUPFAM" id="SSF81383">
    <property type="entry name" value="F-box domain"/>
    <property type="match status" value="1"/>
</dbReference>
<accession>A0A165BZU4</accession>
<dbReference type="OrthoDB" id="3365698at2759"/>
<keyword evidence="3" id="KW-1185">Reference proteome</keyword>
<protein>
    <recommendedName>
        <fullName evidence="1">F-box domain-containing protein</fullName>
    </recommendedName>
</protein>
<organism evidence="2 3">
    <name type="scientific">Exidia glandulosa HHB12029</name>
    <dbReference type="NCBI Taxonomy" id="1314781"/>
    <lineage>
        <taxon>Eukaryota</taxon>
        <taxon>Fungi</taxon>
        <taxon>Dikarya</taxon>
        <taxon>Basidiomycota</taxon>
        <taxon>Agaricomycotina</taxon>
        <taxon>Agaricomycetes</taxon>
        <taxon>Auriculariales</taxon>
        <taxon>Exidiaceae</taxon>
        <taxon>Exidia</taxon>
    </lineage>
</organism>
<reference evidence="2 3" key="1">
    <citation type="journal article" date="2016" name="Mol. Biol. Evol.">
        <title>Comparative Genomics of Early-Diverging Mushroom-Forming Fungi Provides Insights into the Origins of Lignocellulose Decay Capabilities.</title>
        <authorList>
            <person name="Nagy L.G."/>
            <person name="Riley R."/>
            <person name="Tritt A."/>
            <person name="Adam C."/>
            <person name="Daum C."/>
            <person name="Floudas D."/>
            <person name="Sun H."/>
            <person name="Yadav J.S."/>
            <person name="Pangilinan J."/>
            <person name="Larsson K.H."/>
            <person name="Matsuura K."/>
            <person name="Barry K."/>
            <person name="Labutti K."/>
            <person name="Kuo R."/>
            <person name="Ohm R.A."/>
            <person name="Bhattacharya S.S."/>
            <person name="Shirouzu T."/>
            <person name="Yoshinaga Y."/>
            <person name="Martin F.M."/>
            <person name="Grigoriev I.V."/>
            <person name="Hibbett D.S."/>
        </authorList>
    </citation>
    <scope>NUCLEOTIDE SEQUENCE [LARGE SCALE GENOMIC DNA]</scope>
    <source>
        <strain evidence="2 3">HHB12029</strain>
    </source>
</reference>
<proteinExistence type="predicted"/>